<dbReference type="GO" id="GO:0005525">
    <property type="term" value="F:GTP binding"/>
    <property type="evidence" value="ECO:0007669"/>
    <property type="project" value="InterPro"/>
</dbReference>
<dbReference type="SUPFAM" id="SSF52540">
    <property type="entry name" value="P-loop containing nucleoside triphosphate hydrolases"/>
    <property type="match status" value="1"/>
</dbReference>
<dbReference type="OMA" id="GRHDISH"/>
<dbReference type="EMBL" id="JH711583">
    <property type="protein sequence ID" value="EIW77621.1"/>
    <property type="molecule type" value="Genomic_DNA"/>
</dbReference>
<dbReference type="InterPro" id="IPR027417">
    <property type="entry name" value="P-loop_NTPase"/>
</dbReference>
<dbReference type="Proteomes" id="UP000053558">
    <property type="component" value="Unassembled WGS sequence"/>
</dbReference>
<evidence type="ECO:0000313" key="2">
    <source>
        <dbReference type="EMBL" id="EIW77621.1"/>
    </source>
</evidence>
<evidence type="ECO:0000259" key="1">
    <source>
        <dbReference type="Pfam" id="PF01926"/>
    </source>
</evidence>
<name>A0A5M3MG96_CONPW</name>
<dbReference type="OrthoDB" id="3172613at2759"/>
<dbReference type="RefSeq" id="XP_007771773.1">
    <property type="nucleotide sequence ID" value="XM_007773583.1"/>
</dbReference>
<dbReference type="GeneID" id="19208169"/>
<dbReference type="AlphaFoldDB" id="A0A5M3MG96"/>
<comment type="caution">
    <text evidence="2">The sequence shown here is derived from an EMBL/GenBank/DDBJ whole genome shotgun (WGS) entry which is preliminary data.</text>
</comment>
<feature type="domain" description="G" evidence="1">
    <location>
        <begin position="21"/>
        <end position="109"/>
    </location>
</feature>
<proteinExistence type="predicted"/>
<keyword evidence="3" id="KW-1185">Reference proteome</keyword>
<gene>
    <name evidence="2" type="ORF">CONPUDRAFT_61661</name>
</gene>
<dbReference type="Pfam" id="PF01926">
    <property type="entry name" value="MMR_HSR1"/>
    <property type="match status" value="1"/>
</dbReference>
<evidence type="ECO:0000313" key="3">
    <source>
        <dbReference type="Proteomes" id="UP000053558"/>
    </source>
</evidence>
<dbReference type="Gene3D" id="3.40.50.300">
    <property type="entry name" value="P-loop containing nucleotide triphosphate hydrolases"/>
    <property type="match status" value="1"/>
</dbReference>
<dbReference type="KEGG" id="cput:CONPUDRAFT_61661"/>
<dbReference type="InterPro" id="IPR006073">
    <property type="entry name" value="GTP-bd"/>
</dbReference>
<protein>
    <recommendedName>
        <fullName evidence="1">G domain-containing protein</fullName>
    </recommendedName>
</protein>
<organism evidence="2 3">
    <name type="scientific">Coniophora puteana (strain RWD-64-598)</name>
    <name type="common">Brown rot fungus</name>
    <dbReference type="NCBI Taxonomy" id="741705"/>
    <lineage>
        <taxon>Eukaryota</taxon>
        <taxon>Fungi</taxon>
        <taxon>Dikarya</taxon>
        <taxon>Basidiomycota</taxon>
        <taxon>Agaricomycotina</taxon>
        <taxon>Agaricomycetes</taxon>
        <taxon>Agaricomycetidae</taxon>
        <taxon>Boletales</taxon>
        <taxon>Coniophorineae</taxon>
        <taxon>Coniophoraceae</taxon>
        <taxon>Coniophora</taxon>
    </lineage>
</organism>
<accession>A0A5M3MG96</accession>
<sequence length="119" mass="13375">MSGPAEDVDIDDVRARCPVFRVLVIGRANAGKTTILQKVCNVDEDTQPVVFDEKGRKVSLAQRGRHDISHQVMYPGSRFVFHDSRGIESGADDEIKTIRNFLRERASKVSLAEQLHAIW</sequence>
<reference evidence="3" key="1">
    <citation type="journal article" date="2012" name="Science">
        <title>The Paleozoic origin of enzymatic lignin decomposition reconstructed from 31 fungal genomes.</title>
        <authorList>
            <person name="Floudas D."/>
            <person name="Binder M."/>
            <person name="Riley R."/>
            <person name="Barry K."/>
            <person name="Blanchette R.A."/>
            <person name="Henrissat B."/>
            <person name="Martinez A.T."/>
            <person name="Otillar R."/>
            <person name="Spatafora J.W."/>
            <person name="Yadav J.S."/>
            <person name="Aerts A."/>
            <person name="Benoit I."/>
            <person name="Boyd A."/>
            <person name="Carlson A."/>
            <person name="Copeland A."/>
            <person name="Coutinho P.M."/>
            <person name="de Vries R.P."/>
            <person name="Ferreira P."/>
            <person name="Findley K."/>
            <person name="Foster B."/>
            <person name="Gaskell J."/>
            <person name="Glotzer D."/>
            <person name="Gorecki P."/>
            <person name="Heitman J."/>
            <person name="Hesse C."/>
            <person name="Hori C."/>
            <person name="Igarashi K."/>
            <person name="Jurgens J.A."/>
            <person name="Kallen N."/>
            <person name="Kersten P."/>
            <person name="Kohler A."/>
            <person name="Kuees U."/>
            <person name="Kumar T.K.A."/>
            <person name="Kuo A."/>
            <person name="LaButti K."/>
            <person name="Larrondo L.F."/>
            <person name="Lindquist E."/>
            <person name="Ling A."/>
            <person name="Lombard V."/>
            <person name="Lucas S."/>
            <person name="Lundell T."/>
            <person name="Martin R."/>
            <person name="McLaughlin D.J."/>
            <person name="Morgenstern I."/>
            <person name="Morin E."/>
            <person name="Murat C."/>
            <person name="Nagy L.G."/>
            <person name="Nolan M."/>
            <person name="Ohm R.A."/>
            <person name="Patyshakuliyeva A."/>
            <person name="Rokas A."/>
            <person name="Ruiz-Duenas F.J."/>
            <person name="Sabat G."/>
            <person name="Salamov A."/>
            <person name="Samejima M."/>
            <person name="Schmutz J."/>
            <person name="Slot J.C."/>
            <person name="St John F."/>
            <person name="Stenlid J."/>
            <person name="Sun H."/>
            <person name="Sun S."/>
            <person name="Syed K."/>
            <person name="Tsang A."/>
            <person name="Wiebenga A."/>
            <person name="Young D."/>
            <person name="Pisabarro A."/>
            <person name="Eastwood D.C."/>
            <person name="Martin F."/>
            <person name="Cullen D."/>
            <person name="Grigoriev I.V."/>
            <person name="Hibbett D.S."/>
        </authorList>
    </citation>
    <scope>NUCLEOTIDE SEQUENCE [LARGE SCALE GENOMIC DNA]</scope>
    <source>
        <strain evidence="3">RWD-64-598 SS2</strain>
    </source>
</reference>